<dbReference type="GeneID" id="41324047"/>
<dbReference type="Proteomes" id="UP000014070">
    <property type="component" value="Chromosome"/>
</dbReference>
<sequence>MASRTPRKYAVKASVTKEFLDQIDDEVSESGFNGRGDFSHYCMRRYFEDKKHYKSVQDEITLLTIKESQRSEDRTED</sequence>
<dbReference type="HOGENOM" id="CLU_2730130_0_0_2"/>
<dbReference type="STRING" id="1295009.MMINT_16860"/>
<evidence type="ECO:0008006" key="3">
    <source>
        <dbReference type="Google" id="ProtNLM"/>
    </source>
</evidence>
<dbReference type="EMBL" id="CP005934">
    <property type="protein sequence ID" value="AGN26978.1"/>
    <property type="molecule type" value="Genomic_DNA"/>
</dbReference>
<keyword evidence="2" id="KW-1185">Reference proteome</keyword>
<reference evidence="1 2" key="1">
    <citation type="journal article" date="2013" name="Genome Announc.">
        <title>Genome sequence of 'Candidatus Methanomassiliicoccus intestinalis' Issoire-Mx1, a third thermoplasmatales-related methanogenic archaeon from human feces.</title>
        <authorList>
            <person name="Borrel G."/>
            <person name="Harris H.M."/>
            <person name="Parisot N."/>
            <person name="Gaci N."/>
            <person name="Tottey W."/>
            <person name="Mihajlovski A."/>
            <person name="Deane J."/>
            <person name="Gribaldo S."/>
            <person name="Bardot O."/>
            <person name="Peyretaillade E."/>
            <person name="Peyret P."/>
            <person name="O'Toole P.W."/>
            <person name="Brugere J.F."/>
        </authorList>
    </citation>
    <scope>NUCLEOTIDE SEQUENCE [LARGE SCALE GENOMIC DNA]</scope>
    <source>
        <strain evidence="1 2">Issoire-Mx1</strain>
    </source>
</reference>
<protein>
    <recommendedName>
        <fullName evidence="3">CopG family transcriptional regulator</fullName>
    </recommendedName>
</protein>
<dbReference type="InParanoid" id="R9TBZ9"/>
<accession>R9TBZ9</accession>
<name>R9TBZ9_METII</name>
<organism evidence="1 2">
    <name type="scientific">Methanomassiliicoccus intestinalis (strain Issoire-Mx1)</name>
    <dbReference type="NCBI Taxonomy" id="1295009"/>
    <lineage>
        <taxon>Archaea</taxon>
        <taxon>Methanobacteriati</taxon>
        <taxon>Thermoplasmatota</taxon>
        <taxon>Thermoplasmata</taxon>
        <taxon>Methanomassiliicoccales</taxon>
        <taxon>Methanomassiliicoccaceae</taxon>
        <taxon>Methanomassiliicoccus</taxon>
    </lineage>
</organism>
<evidence type="ECO:0000313" key="1">
    <source>
        <dbReference type="EMBL" id="AGN26978.1"/>
    </source>
</evidence>
<dbReference type="KEGG" id="mer:MMINT_16860"/>
<dbReference type="RefSeq" id="WP_020449503.1">
    <property type="nucleotide sequence ID" value="NC_021353.1"/>
</dbReference>
<gene>
    <name evidence="1" type="ORF">MMINT_16860</name>
</gene>
<proteinExistence type="predicted"/>
<evidence type="ECO:0000313" key="2">
    <source>
        <dbReference type="Proteomes" id="UP000014070"/>
    </source>
</evidence>
<dbReference type="AlphaFoldDB" id="R9TBZ9"/>